<reference evidence="1 2" key="1">
    <citation type="submission" date="2017-04" db="EMBL/GenBank/DDBJ databases">
        <authorList>
            <person name="Afonso C.L."/>
            <person name="Miller P.J."/>
            <person name="Scott M.A."/>
            <person name="Spackman E."/>
            <person name="Goraichik I."/>
            <person name="Dimitrov K.M."/>
            <person name="Suarez D.L."/>
            <person name="Swayne D.E."/>
        </authorList>
    </citation>
    <scope>NUCLEOTIDE SEQUENCE [LARGE SCALE GENOMIC DNA]</scope>
    <source>
        <strain evidence="1 2">B5P</strain>
    </source>
</reference>
<protein>
    <recommendedName>
        <fullName evidence="3">DUF465 domain-containing protein</fullName>
    </recommendedName>
</protein>
<sequence length="72" mass="8580">MQMARIRPIDPPPLLVWSELAAIDRLQGQREELIRRIKLLPPRSFRRVELEARLRLVTAQQLELQASIRDRR</sequence>
<dbReference type="Proteomes" id="UP000193083">
    <property type="component" value="Unassembled WGS sequence"/>
</dbReference>
<organism evidence="1 2">
    <name type="scientific">Mesorhizobium australicum</name>
    <dbReference type="NCBI Taxonomy" id="536018"/>
    <lineage>
        <taxon>Bacteria</taxon>
        <taxon>Pseudomonadati</taxon>
        <taxon>Pseudomonadota</taxon>
        <taxon>Alphaproteobacteria</taxon>
        <taxon>Hyphomicrobiales</taxon>
        <taxon>Phyllobacteriaceae</taxon>
        <taxon>Mesorhizobium</taxon>
    </lineage>
</organism>
<keyword evidence="2" id="KW-1185">Reference proteome</keyword>
<evidence type="ECO:0000313" key="1">
    <source>
        <dbReference type="EMBL" id="SMH42246.1"/>
    </source>
</evidence>
<name>A0A1X7NVA2_9HYPH</name>
<dbReference type="RefSeq" id="WP_085464636.1">
    <property type="nucleotide sequence ID" value="NZ_FXBL01000004.1"/>
</dbReference>
<evidence type="ECO:0008006" key="3">
    <source>
        <dbReference type="Google" id="ProtNLM"/>
    </source>
</evidence>
<dbReference type="EMBL" id="FXBL01000004">
    <property type="protein sequence ID" value="SMH42246.1"/>
    <property type="molecule type" value="Genomic_DNA"/>
</dbReference>
<accession>A0A1X7NVA2</accession>
<proteinExistence type="predicted"/>
<evidence type="ECO:0000313" key="2">
    <source>
        <dbReference type="Proteomes" id="UP000193083"/>
    </source>
</evidence>
<gene>
    <name evidence="1" type="ORF">SAMN02982922_2726</name>
</gene>
<dbReference type="AlphaFoldDB" id="A0A1X7NVA2"/>